<dbReference type="InterPro" id="IPR040079">
    <property type="entry name" value="Glutathione_S-Trfase"/>
</dbReference>
<evidence type="ECO:0000313" key="3">
    <source>
        <dbReference type="Proteomes" id="UP000018418"/>
    </source>
</evidence>
<dbReference type="InterPro" id="IPR004046">
    <property type="entry name" value="GST_C"/>
</dbReference>
<dbReference type="SFLD" id="SFLDG00358">
    <property type="entry name" value="Main_(cytGST)"/>
    <property type="match status" value="1"/>
</dbReference>
<organism evidence="2 3">
    <name type="scientific">Acinetobacter brisouii CIP 110357</name>
    <dbReference type="NCBI Taxonomy" id="1341683"/>
    <lineage>
        <taxon>Bacteria</taxon>
        <taxon>Pseudomonadati</taxon>
        <taxon>Pseudomonadota</taxon>
        <taxon>Gammaproteobacteria</taxon>
        <taxon>Moraxellales</taxon>
        <taxon>Moraxellaceae</taxon>
        <taxon>Acinetobacter</taxon>
    </lineage>
</organism>
<dbReference type="GO" id="GO:0004364">
    <property type="term" value="F:glutathione transferase activity"/>
    <property type="evidence" value="ECO:0007669"/>
    <property type="project" value="TreeGrafter"/>
</dbReference>
<dbReference type="PROSITE" id="PS50404">
    <property type="entry name" value="GST_NTER"/>
    <property type="match status" value="1"/>
</dbReference>
<accession>V2VTN3</accession>
<dbReference type="Proteomes" id="UP000018418">
    <property type="component" value="Unassembled WGS sequence"/>
</dbReference>
<dbReference type="Gene3D" id="3.40.30.10">
    <property type="entry name" value="Glutaredoxin"/>
    <property type="match status" value="1"/>
</dbReference>
<dbReference type="AlphaFoldDB" id="V2VTN3"/>
<proteinExistence type="predicted"/>
<dbReference type="GO" id="GO:0006559">
    <property type="term" value="P:L-phenylalanine catabolic process"/>
    <property type="evidence" value="ECO:0007669"/>
    <property type="project" value="TreeGrafter"/>
</dbReference>
<feature type="domain" description="GST N-terminal" evidence="1">
    <location>
        <begin position="2"/>
        <end position="83"/>
    </location>
</feature>
<name>V2VTN3_9GAMM</name>
<keyword evidence="3" id="KW-1185">Reference proteome</keyword>
<dbReference type="CDD" id="cd03194">
    <property type="entry name" value="GST_C_3"/>
    <property type="match status" value="1"/>
</dbReference>
<dbReference type="PANTHER" id="PTHR42673:SF4">
    <property type="entry name" value="MALEYLACETOACETATE ISOMERASE"/>
    <property type="match status" value="1"/>
</dbReference>
<dbReference type="SUPFAM" id="SSF47616">
    <property type="entry name" value="GST C-terminal domain-like"/>
    <property type="match status" value="1"/>
</dbReference>
<dbReference type="PANTHER" id="PTHR42673">
    <property type="entry name" value="MALEYLACETOACETATE ISOMERASE"/>
    <property type="match status" value="1"/>
</dbReference>
<dbReference type="SFLD" id="SFLDS00019">
    <property type="entry name" value="Glutathione_Transferase_(cytos"/>
    <property type="match status" value="1"/>
</dbReference>
<dbReference type="Pfam" id="PF00043">
    <property type="entry name" value="GST_C"/>
    <property type="match status" value="1"/>
</dbReference>
<dbReference type="PATRIC" id="fig|1341683.3.peg.1605"/>
<dbReference type="HOGENOM" id="CLU_070658_0_0_6"/>
<dbReference type="RefSeq" id="WP_004900576.1">
    <property type="nucleotide sequence ID" value="NZ_BBTI01000002.1"/>
</dbReference>
<dbReference type="SUPFAM" id="SSF52833">
    <property type="entry name" value="Thioredoxin-like"/>
    <property type="match status" value="1"/>
</dbReference>
<reference evidence="2 3" key="1">
    <citation type="submission" date="2013-10" db="EMBL/GenBank/DDBJ databases">
        <title>The Genome Sequence of Acinetobacter brisouii CIP 110357.</title>
        <authorList>
            <consortium name="The Broad Institute Genomics Platform"/>
            <consortium name="The Broad Institute Genome Sequencing Center for Infectious Disease"/>
            <person name="Cerqueira G."/>
            <person name="Feldgarden M."/>
            <person name="Courvalin P."/>
            <person name="Grillot-Courvalin C."/>
            <person name="Clermont D."/>
            <person name="Rocha E."/>
            <person name="Yoon E.-J."/>
            <person name="Nemec A."/>
            <person name="Young S.K."/>
            <person name="Zeng Q."/>
            <person name="Gargeya S."/>
            <person name="Fitzgerald M."/>
            <person name="Abouelleil A."/>
            <person name="Alvarado L."/>
            <person name="Berlin A.M."/>
            <person name="Chapman S.B."/>
            <person name="Gainer-Dewar J."/>
            <person name="Goldberg J."/>
            <person name="Gnerre S."/>
            <person name="Griggs A."/>
            <person name="Gujja S."/>
            <person name="Hansen M."/>
            <person name="Howarth C."/>
            <person name="Imamovic A."/>
            <person name="Ireland A."/>
            <person name="Larimer J."/>
            <person name="McCowan C."/>
            <person name="Murphy C."/>
            <person name="Pearson M."/>
            <person name="Poon T.W."/>
            <person name="Priest M."/>
            <person name="Roberts A."/>
            <person name="Saif S."/>
            <person name="Shea T."/>
            <person name="Sykes S."/>
            <person name="Wortman J."/>
            <person name="Nusbaum C."/>
            <person name="Birren B."/>
        </authorList>
    </citation>
    <scope>NUCLEOTIDE SEQUENCE [LARGE SCALE GENOMIC DNA]</scope>
    <source>
        <strain evidence="2 3">CIP 110357</strain>
    </source>
</reference>
<evidence type="ECO:0000259" key="1">
    <source>
        <dbReference type="PROSITE" id="PS50404"/>
    </source>
</evidence>
<dbReference type="GO" id="GO:0006749">
    <property type="term" value="P:glutathione metabolic process"/>
    <property type="evidence" value="ECO:0007669"/>
    <property type="project" value="TreeGrafter"/>
</dbReference>
<dbReference type="InterPro" id="IPR004045">
    <property type="entry name" value="Glutathione_S-Trfase_N"/>
</dbReference>
<dbReference type="EMBL" id="AYEU01000006">
    <property type="protein sequence ID" value="ESK51114.1"/>
    <property type="molecule type" value="Genomic_DNA"/>
</dbReference>
<dbReference type="STRING" id="396323.VH98_02855"/>
<dbReference type="InterPro" id="IPR036282">
    <property type="entry name" value="Glutathione-S-Trfase_C_sf"/>
</dbReference>
<protein>
    <recommendedName>
        <fullName evidence="1">GST N-terminal domain-containing protein</fullName>
    </recommendedName>
</protein>
<dbReference type="OrthoDB" id="9799538at2"/>
<dbReference type="Gene3D" id="1.20.1050.10">
    <property type="match status" value="1"/>
</dbReference>
<comment type="caution">
    <text evidence="2">The sequence shown here is derived from an EMBL/GenBank/DDBJ whole genome shotgun (WGS) entry which is preliminary data.</text>
</comment>
<sequence length="206" mass="23466">MYTLWIGNKNYSSWSLRAWLSLRALDIPFQEQLSPLNLGSSSYQKFKAFSPSGKVPCLIDGEQVVWDSLAIIEYVAEQYPKLLPQDKAARAWARCAMAEMHSGFMELRSRCPMNCALTGIEIEHTPALDHDIQRLDELLQQGLTQFGGVWLAGKDFGAVDAFFAPIALRAKSYSLKFSEATQQWMQRVLQHPNVQEWCQQGEQEDF</sequence>
<dbReference type="Pfam" id="PF13409">
    <property type="entry name" value="GST_N_2"/>
    <property type="match status" value="1"/>
</dbReference>
<evidence type="ECO:0000313" key="2">
    <source>
        <dbReference type="EMBL" id="ESK51114.1"/>
    </source>
</evidence>
<dbReference type="GO" id="GO:0016034">
    <property type="term" value="F:maleylacetoacetate isomerase activity"/>
    <property type="evidence" value="ECO:0007669"/>
    <property type="project" value="TreeGrafter"/>
</dbReference>
<gene>
    <name evidence="2" type="ORF">P255_01620</name>
</gene>
<dbReference type="CDD" id="cd03043">
    <property type="entry name" value="GST_N_1"/>
    <property type="match status" value="1"/>
</dbReference>
<dbReference type="InterPro" id="IPR036249">
    <property type="entry name" value="Thioredoxin-like_sf"/>
</dbReference>